<dbReference type="EMBL" id="CP139558">
    <property type="protein sequence ID" value="WPU91490.1"/>
    <property type="molecule type" value="Genomic_DNA"/>
</dbReference>
<dbReference type="CDD" id="cd16830">
    <property type="entry name" value="HemS-like_N"/>
    <property type="match status" value="1"/>
</dbReference>
<feature type="domain" description="Haemin-degrading HemS/ChuX" evidence="1">
    <location>
        <begin position="30"/>
        <end position="153"/>
    </location>
</feature>
<keyword evidence="3" id="KW-1185">Reference proteome</keyword>
<feature type="domain" description="Haemin-degrading HemS/ChuX" evidence="1">
    <location>
        <begin position="205"/>
        <end position="335"/>
    </location>
</feature>
<dbReference type="Pfam" id="PF05171">
    <property type="entry name" value="HemS"/>
    <property type="match status" value="2"/>
</dbReference>
<evidence type="ECO:0000313" key="3">
    <source>
        <dbReference type="Proteomes" id="UP001324380"/>
    </source>
</evidence>
<gene>
    <name evidence="2" type="ORF">SNE25_19410</name>
</gene>
<dbReference type="Proteomes" id="UP001324380">
    <property type="component" value="Chromosome"/>
</dbReference>
<accession>A0ABZ0TIT0</accession>
<protein>
    <submittedName>
        <fullName evidence="2">ChuX/HutX family heme-like substrate-binding protein</fullName>
    </submittedName>
</protein>
<proteinExistence type="predicted"/>
<dbReference type="Gene3D" id="3.40.1570.10">
    <property type="entry name" value="HemS/ChuS/ChuX like domains"/>
    <property type="match status" value="2"/>
</dbReference>
<dbReference type="RefSeq" id="WP_321560656.1">
    <property type="nucleotide sequence ID" value="NZ_CP139558.1"/>
</dbReference>
<name>A0ABZ0TIT0_9SPHI</name>
<dbReference type="CDD" id="cd16831">
    <property type="entry name" value="HemS-like_C"/>
    <property type="match status" value="1"/>
</dbReference>
<dbReference type="InterPro" id="IPR007845">
    <property type="entry name" value="HemS/ChuX_dom"/>
</dbReference>
<reference evidence="2 3" key="1">
    <citation type="submission" date="2023-11" db="EMBL/GenBank/DDBJ databases">
        <title>Analysis of the Genomes of Mucilaginibacter gossypii cycad 4 and M. sabulilitoris SNA2: microbes with the potential for plant growth promotion.</title>
        <authorList>
            <person name="Hirsch A.M."/>
            <person name="Humm E."/>
            <person name="Rubbi M."/>
            <person name="Del Vecchio G."/>
            <person name="Ha S.M."/>
            <person name="Pellegrini M."/>
            <person name="Gunsalus R.P."/>
        </authorList>
    </citation>
    <scope>NUCLEOTIDE SEQUENCE [LARGE SCALE GENOMIC DNA]</scope>
    <source>
        <strain evidence="2 3">SNA2</strain>
    </source>
</reference>
<organism evidence="2 3">
    <name type="scientific">Mucilaginibacter sabulilitoris</name>
    <dbReference type="NCBI Taxonomy" id="1173583"/>
    <lineage>
        <taxon>Bacteria</taxon>
        <taxon>Pseudomonadati</taxon>
        <taxon>Bacteroidota</taxon>
        <taxon>Sphingobacteriia</taxon>
        <taxon>Sphingobacteriales</taxon>
        <taxon>Sphingobacteriaceae</taxon>
        <taxon>Mucilaginibacter</taxon>
    </lineage>
</organism>
<evidence type="ECO:0000313" key="2">
    <source>
        <dbReference type="EMBL" id="WPU91490.1"/>
    </source>
</evidence>
<dbReference type="SUPFAM" id="SSF144064">
    <property type="entry name" value="Heme iron utilization protein-like"/>
    <property type="match status" value="1"/>
</dbReference>
<sequence>METISLKEQYLAFKAQNPKKRIRDIATALQVSEAELLMTSLGENTVILNDTFEDILKEIPSLGYVMALTRNEYCVHERKGIYTKVSFTPHAGLVLGADIDLRLFMNQWKLGFAVEDNGHKSLQFFDCNGVAIHKIYLTEKSNIENYNGLVNRFRKTEQKTVMVLPAEAPAKFEKSDDEIDLPAFHQAWETMQDTHEFFGLLKRFGLSRTQALRLAPKGFAKQTDINSFKKVMQSCSAQQIPVMVFVGNNGCIQIHTGTVTRLVEMEIWFNVLDPEFNLHLRQDAIATIWHVAKPSADGDINSLELYDKNGEMIMQLFGKRKPGLPELNEWRKILAENL</sequence>
<evidence type="ECO:0000259" key="1">
    <source>
        <dbReference type="Pfam" id="PF05171"/>
    </source>
</evidence>
<dbReference type="InterPro" id="IPR053733">
    <property type="entry name" value="Heme_Transport_Util_sf"/>
</dbReference>